<protein>
    <submittedName>
        <fullName evidence="2">Sugar phosphate isomerase/epimerase</fullName>
    </submittedName>
</protein>
<dbReference type="PANTHER" id="PTHR12110:SF41">
    <property type="entry name" value="INOSOSE DEHYDRATASE"/>
    <property type="match status" value="1"/>
</dbReference>
<reference evidence="2" key="1">
    <citation type="submission" date="2020-08" db="EMBL/GenBank/DDBJ databases">
        <title>Genome public.</title>
        <authorList>
            <person name="Liu C."/>
            <person name="Sun Q."/>
        </authorList>
    </citation>
    <scope>NUCLEOTIDE SEQUENCE</scope>
    <source>
        <strain evidence="2">NSJ-50</strain>
    </source>
</reference>
<comment type="caution">
    <text evidence="2">The sequence shown here is derived from an EMBL/GenBank/DDBJ whole genome shotgun (WGS) entry which is preliminary data.</text>
</comment>
<evidence type="ECO:0000313" key="3">
    <source>
        <dbReference type="Proteomes" id="UP000647416"/>
    </source>
</evidence>
<dbReference type="InterPro" id="IPR013022">
    <property type="entry name" value="Xyl_isomerase-like_TIM-brl"/>
</dbReference>
<dbReference type="PANTHER" id="PTHR12110">
    <property type="entry name" value="HYDROXYPYRUVATE ISOMERASE"/>
    <property type="match status" value="1"/>
</dbReference>
<organism evidence="2 3">
    <name type="scientific">Qingrenia yutianensis</name>
    <dbReference type="NCBI Taxonomy" id="2763676"/>
    <lineage>
        <taxon>Bacteria</taxon>
        <taxon>Bacillati</taxon>
        <taxon>Bacillota</taxon>
        <taxon>Clostridia</taxon>
        <taxon>Eubacteriales</taxon>
        <taxon>Oscillospiraceae</taxon>
        <taxon>Qingrenia</taxon>
    </lineage>
</organism>
<name>A0A926IU14_9FIRM</name>
<proteinExistence type="predicted"/>
<dbReference type="Gene3D" id="3.20.20.150">
    <property type="entry name" value="Divalent-metal-dependent TIM barrel enzymes"/>
    <property type="match status" value="1"/>
</dbReference>
<keyword evidence="3" id="KW-1185">Reference proteome</keyword>
<dbReference type="Proteomes" id="UP000647416">
    <property type="component" value="Unassembled WGS sequence"/>
</dbReference>
<feature type="domain" description="Xylose isomerase-like TIM barrel" evidence="1">
    <location>
        <begin position="30"/>
        <end position="253"/>
    </location>
</feature>
<dbReference type="GO" id="GO:0016853">
    <property type="term" value="F:isomerase activity"/>
    <property type="evidence" value="ECO:0007669"/>
    <property type="project" value="UniProtKB-KW"/>
</dbReference>
<dbReference type="AlphaFoldDB" id="A0A926IU14"/>
<sequence length="275" mass="31164">MIFGNAAWGFRETPLKKQLEITHGMNLSVLELGIANAPSDLPLDISDSEIENVKAMFEKHGIKLLCAATGNDFTLGNDNDIPKVKKVIDICRKLGIKYLRIFAGFTPVSEMTGKKWENMVLCLNEIYRYAKDKNVVPVVETHGGVKVFSDGVKHFASVTIDKNALIKLMSDVPDIKFNFDPANFYVAGVNNPEDIYEIIKDKVCYLHFKDFVKLKSGNFVPSYCGKSNMDWDKILKPLKNFDGPALFEYENTADVEIGCRHCFEFIKEKFKEKEK</sequence>
<dbReference type="InterPro" id="IPR050312">
    <property type="entry name" value="IolE/XylAMocC-like"/>
</dbReference>
<dbReference type="Pfam" id="PF01261">
    <property type="entry name" value="AP_endonuc_2"/>
    <property type="match status" value="1"/>
</dbReference>
<evidence type="ECO:0000259" key="1">
    <source>
        <dbReference type="Pfam" id="PF01261"/>
    </source>
</evidence>
<gene>
    <name evidence="2" type="ORF">H8706_09755</name>
</gene>
<accession>A0A926IU14</accession>
<evidence type="ECO:0000313" key="2">
    <source>
        <dbReference type="EMBL" id="MBC8597150.1"/>
    </source>
</evidence>
<dbReference type="RefSeq" id="WP_262432472.1">
    <property type="nucleotide sequence ID" value="NZ_JACRTE010000015.1"/>
</dbReference>
<dbReference type="EMBL" id="JACRTE010000015">
    <property type="protein sequence ID" value="MBC8597150.1"/>
    <property type="molecule type" value="Genomic_DNA"/>
</dbReference>
<keyword evidence="2" id="KW-0413">Isomerase</keyword>
<dbReference type="SUPFAM" id="SSF51658">
    <property type="entry name" value="Xylose isomerase-like"/>
    <property type="match status" value="1"/>
</dbReference>
<dbReference type="InterPro" id="IPR036237">
    <property type="entry name" value="Xyl_isomerase-like_sf"/>
</dbReference>